<reference evidence="10" key="1">
    <citation type="submission" date="2020-05" db="EMBL/GenBank/DDBJ databases">
        <title>Phylogenomic resolution of chytrid fungi.</title>
        <authorList>
            <person name="Stajich J.E."/>
            <person name="Amses K."/>
            <person name="Simmons R."/>
            <person name="Seto K."/>
            <person name="Myers J."/>
            <person name="Bonds A."/>
            <person name="Quandt C.A."/>
            <person name="Barry K."/>
            <person name="Liu P."/>
            <person name="Grigoriev I."/>
            <person name="Longcore J.E."/>
            <person name="James T.Y."/>
        </authorList>
    </citation>
    <scope>NUCLEOTIDE SEQUENCE</scope>
    <source>
        <strain evidence="10">PLAUS21</strain>
    </source>
</reference>
<feature type="transmembrane region" description="Helical" evidence="8">
    <location>
        <begin position="182"/>
        <end position="215"/>
    </location>
</feature>
<evidence type="ECO:0000259" key="9">
    <source>
        <dbReference type="PROSITE" id="PS51845"/>
    </source>
</evidence>
<dbReference type="PROSITE" id="PS00126">
    <property type="entry name" value="PDEASE_I_1"/>
    <property type="match status" value="1"/>
</dbReference>
<dbReference type="GO" id="GO:0046872">
    <property type="term" value="F:metal ion binding"/>
    <property type="evidence" value="ECO:0007669"/>
    <property type="project" value="UniProtKB-KW"/>
</dbReference>
<feature type="transmembrane region" description="Helical" evidence="8">
    <location>
        <begin position="120"/>
        <end position="138"/>
    </location>
</feature>
<evidence type="ECO:0000256" key="5">
    <source>
        <dbReference type="PIRSR" id="PIRSR623088-3"/>
    </source>
</evidence>
<feature type="binding site" evidence="5">
    <location>
        <position position="487"/>
    </location>
    <ligand>
        <name>Zn(2+)</name>
        <dbReference type="ChEBI" id="CHEBI:29105"/>
        <label>1</label>
    </ligand>
</feature>
<dbReference type="InterPro" id="IPR023088">
    <property type="entry name" value="PDEase"/>
</dbReference>
<dbReference type="AlphaFoldDB" id="A0AAD5Y4Z1"/>
<dbReference type="PRINTS" id="PR00387">
    <property type="entry name" value="PDIESTERASE1"/>
</dbReference>
<dbReference type="PROSITE" id="PS51845">
    <property type="entry name" value="PDEASE_I_2"/>
    <property type="match status" value="1"/>
</dbReference>
<dbReference type="GO" id="GO:0007165">
    <property type="term" value="P:signal transduction"/>
    <property type="evidence" value="ECO:0007669"/>
    <property type="project" value="InterPro"/>
</dbReference>
<feature type="transmembrane region" description="Helical" evidence="8">
    <location>
        <begin position="258"/>
        <end position="278"/>
    </location>
</feature>
<feature type="region of interest" description="Disordered" evidence="7">
    <location>
        <begin position="1"/>
        <end position="40"/>
    </location>
</feature>
<evidence type="ECO:0000256" key="7">
    <source>
        <dbReference type="SAM" id="MobiDB-lite"/>
    </source>
</evidence>
<feature type="region of interest" description="Disordered" evidence="7">
    <location>
        <begin position="830"/>
        <end position="901"/>
    </location>
</feature>
<feature type="domain" description="PDEase" evidence="9">
    <location>
        <begin position="372"/>
        <end position="729"/>
    </location>
</feature>
<dbReference type="EMBL" id="JADGKB010000059">
    <property type="protein sequence ID" value="KAJ3255864.1"/>
    <property type="molecule type" value="Genomic_DNA"/>
</dbReference>
<feature type="binding site" evidence="4">
    <location>
        <position position="524"/>
    </location>
    <ligand>
        <name>AMP</name>
        <dbReference type="ChEBI" id="CHEBI:456215"/>
    </ligand>
</feature>
<protein>
    <recommendedName>
        <fullName evidence="6">Phosphodiesterase</fullName>
        <ecNumber evidence="6">3.1.4.-</ecNumber>
    </recommendedName>
</protein>
<organism evidence="10 11">
    <name type="scientific">Boothiomyces macroporosus</name>
    <dbReference type="NCBI Taxonomy" id="261099"/>
    <lineage>
        <taxon>Eukaryota</taxon>
        <taxon>Fungi</taxon>
        <taxon>Fungi incertae sedis</taxon>
        <taxon>Chytridiomycota</taxon>
        <taxon>Chytridiomycota incertae sedis</taxon>
        <taxon>Chytridiomycetes</taxon>
        <taxon>Rhizophydiales</taxon>
        <taxon>Terramycetaceae</taxon>
        <taxon>Boothiomyces</taxon>
    </lineage>
</organism>
<keyword evidence="8" id="KW-0812">Transmembrane</keyword>
<dbReference type="InterPro" id="IPR002073">
    <property type="entry name" value="PDEase_catalytic_dom"/>
</dbReference>
<evidence type="ECO:0000256" key="6">
    <source>
        <dbReference type="RuleBase" id="RU363067"/>
    </source>
</evidence>
<comment type="cofactor">
    <cofactor evidence="6">
        <name>a divalent metal cation</name>
        <dbReference type="ChEBI" id="CHEBI:60240"/>
    </cofactor>
    <text evidence="6">Binds 2 divalent metal cations per subunit. Site 1 may preferentially bind zinc ions, while site 2 has a preference for magnesium and/or manganese ions.</text>
</comment>
<feature type="transmembrane region" description="Helical" evidence="8">
    <location>
        <begin position="227"/>
        <end position="246"/>
    </location>
</feature>
<comment type="caution">
    <text evidence="10">The sequence shown here is derived from an EMBL/GenBank/DDBJ whole genome shotgun (WGS) entry which is preliminary data.</text>
</comment>
<dbReference type="CDD" id="cd00077">
    <property type="entry name" value="HDc"/>
    <property type="match status" value="1"/>
</dbReference>
<dbReference type="GO" id="GO:0004114">
    <property type="term" value="F:3',5'-cyclic-nucleotide phosphodiesterase activity"/>
    <property type="evidence" value="ECO:0007669"/>
    <property type="project" value="InterPro"/>
</dbReference>
<feature type="transmembrane region" description="Helical" evidence="8">
    <location>
        <begin position="150"/>
        <end position="170"/>
    </location>
</feature>
<evidence type="ECO:0000313" key="10">
    <source>
        <dbReference type="EMBL" id="KAJ3255864.1"/>
    </source>
</evidence>
<feature type="binding site" evidence="4">
    <location>
        <position position="635"/>
    </location>
    <ligand>
        <name>AMP</name>
        <dbReference type="ChEBI" id="CHEBI:456215"/>
    </ligand>
</feature>
<feature type="binding site" evidence="5">
    <location>
        <position position="635"/>
    </location>
    <ligand>
        <name>Zn(2+)</name>
        <dbReference type="ChEBI" id="CHEBI:29105"/>
        <label>1</label>
    </ligand>
</feature>
<feature type="compositionally biased region" description="Basic and acidic residues" evidence="7">
    <location>
        <begin position="1"/>
        <end position="28"/>
    </location>
</feature>
<accession>A0AAD5Y4Z1</accession>
<dbReference type="InterPro" id="IPR023174">
    <property type="entry name" value="PDEase_CS"/>
</dbReference>
<keyword evidence="8" id="KW-0472">Membrane</keyword>
<evidence type="ECO:0000256" key="8">
    <source>
        <dbReference type="SAM" id="Phobius"/>
    </source>
</evidence>
<feature type="compositionally biased region" description="Polar residues" evidence="7">
    <location>
        <begin position="859"/>
        <end position="901"/>
    </location>
</feature>
<comment type="similarity">
    <text evidence="6">Belongs to the cyclic nucleotide phosphodiesterase family.</text>
</comment>
<dbReference type="PANTHER" id="PTHR11347">
    <property type="entry name" value="CYCLIC NUCLEOTIDE PHOSPHODIESTERASE"/>
    <property type="match status" value="1"/>
</dbReference>
<sequence length="901" mass="102504">MNDYPRSKTDERIDMSTVKPDKRFDSQKRRSSYGGKGGWTKSTSFNQKNIKQGGISYLIKGKSNSAGIILGSVVQIGNNDFKDIITISPPEKQNSVPDNTWMDRSIREEMKKKTKWRYRGSLLSMFVLCVYIAVYSAISVRDIYQPTNVLHLTIMLFFSICIVADITRLVSLANEDDDTSSTYIFLLFFGFAQLSISKVSDSHTILFLWIVWWYSNFIQTGNIRSNTHLITSFAIAVVFYVGAKLYQYYNNYYTPKNLQSEIFIGVVGILSLMVVLYFEKSIHRNQLNLVAEEAGVKSLVYINLDLQRQLKVAQISPQEGDISAPLTRATELLISLQKDEKLEQTVRDDIQIILEILNEDKLFEPEFLKITNDTDVTNFLQDVLQARKNTSIWSHVKNKQTIVKQSPKHIIATQIIQLLDDYTNPFFDVIQLDVVSEGHALFYVGSRIFQDQDFQSSLGTNERVFRHFMGKIENGYERGNTYHNSIHAADVMHCLFYLITRDGLRDKLTPEDVFSCVIAAAAHDYMHPGFTNAFLIASKNPLALRYNDQSVLEHFHAASLYEIFQMPEYDILDGLEKDQRLYIREMVISMILATDMAYHFEWLSKFKNKVSTNSLNFDNQNDKKLVLNMALKCSDVNNLTKPPAISRMWTQLIMDEFFKQGDQEKARGMPISMFMDRNSTDIPKCQLGFIDYIVLPLYESWHAYSNAVKGHIDNLLANKAHWKSVAESGNPVPRIQIPVVQVSPLRFLEHHNSKVLRGATQFSRKSTNYYKESEGNDTIATEDRRRSSLFEPILPLSIKRRSTDKRAGFLDVGNHMLLASEHSVVSIKGSSSELSSKSNGNISAPTSTDNPKSRIRPVSASNQSSGTLNVGKVHSTSVMASSSRQLENIESNSSLDIESNM</sequence>
<feature type="binding site" evidence="5">
    <location>
        <position position="524"/>
    </location>
    <ligand>
        <name>Zn(2+)</name>
        <dbReference type="ChEBI" id="CHEBI:29105"/>
        <label>1</label>
    </ligand>
</feature>
<dbReference type="InterPro" id="IPR003607">
    <property type="entry name" value="HD/PDEase_dom"/>
</dbReference>
<feature type="active site" description="Proton donor" evidence="3">
    <location>
        <position position="483"/>
    </location>
</feature>
<feature type="binding site" evidence="5">
    <location>
        <position position="524"/>
    </location>
    <ligand>
        <name>Zn(2+)</name>
        <dbReference type="ChEBI" id="CHEBI:29105"/>
        <label>2</label>
    </ligand>
</feature>
<keyword evidence="8" id="KW-1133">Transmembrane helix</keyword>
<feature type="binding site" evidence="5">
    <location>
        <position position="523"/>
    </location>
    <ligand>
        <name>Zn(2+)</name>
        <dbReference type="ChEBI" id="CHEBI:29105"/>
        <label>1</label>
    </ligand>
</feature>
<dbReference type="Pfam" id="PF00233">
    <property type="entry name" value="PDEase_I"/>
    <property type="match status" value="1"/>
</dbReference>
<name>A0AAD5Y4Z1_9FUNG</name>
<dbReference type="SUPFAM" id="SSF109604">
    <property type="entry name" value="HD-domain/PDEase-like"/>
    <property type="match status" value="1"/>
</dbReference>
<proteinExistence type="inferred from homology"/>
<keyword evidence="1 5" id="KW-0479">Metal-binding</keyword>
<evidence type="ECO:0000256" key="1">
    <source>
        <dbReference type="ARBA" id="ARBA00022723"/>
    </source>
</evidence>
<evidence type="ECO:0000256" key="3">
    <source>
        <dbReference type="PIRSR" id="PIRSR623088-1"/>
    </source>
</evidence>
<keyword evidence="2 6" id="KW-0378">Hydrolase</keyword>
<dbReference type="EC" id="3.1.4.-" evidence="6"/>
<feature type="compositionally biased region" description="Low complexity" evidence="7">
    <location>
        <begin position="830"/>
        <end position="843"/>
    </location>
</feature>
<gene>
    <name evidence="10" type="primary">PDE7A_1</name>
    <name evidence="10" type="ORF">HK103_005877</name>
</gene>
<dbReference type="Proteomes" id="UP001210925">
    <property type="component" value="Unassembled WGS sequence"/>
</dbReference>
<keyword evidence="11" id="KW-1185">Reference proteome</keyword>
<dbReference type="InterPro" id="IPR036971">
    <property type="entry name" value="PDEase_catalytic_dom_sf"/>
</dbReference>
<evidence type="ECO:0000256" key="2">
    <source>
        <dbReference type="ARBA" id="ARBA00022801"/>
    </source>
</evidence>
<feature type="binding site" evidence="4">
    <location>
        <begin position="483"/>
        <end position="487"/>
    </location>
    <ligand>
        <name>AMP</name>
        <dbReference type="ChEBI" id="CHEBI:456215"/>
    </ligand>
</feature>
<dbReference type="Gene3D" id="1.10.1300.10">
    <property type="entry name" value="3'5'-cyclic nucleotide phosphodiesterase, catalytic domain"/>
    <property type="match status" value="1"/>
</dbReference>
<feature type="binding site" evidence="4">
    <location>
        <position position="686"/>
    </location>
    <ligand>
        <name>AMP</name>
        <dbReference type="ChEBI" id="CHEBI:456215"/>
    </ligand>
</feature>
<evidence type="ECO:0000256" key="4">
    <source>
        <dbReference type="PIRSR" id="PIRSR623088-2"/>
    </source>
</evidence>
<evidence type="ECO:0000313" key="11">
    <source>
        <dbReference type="Proteomes" id="UP001210925"/>
    </source>
</evidence>